<organism evidence="7 8">
    <name type="scientific">Psychrobacter sanguinis</name>
    <dbReference type="NCBI Taxonomy" id="861445"/>
    <lineage>
        <taxon>Bacteria</taxon>
        <taxon>Pseudomonadati</taxon>
        <taxon>Pseudomonadota</taxon>
        <taxon>Gammaproteobacteria</taxon>
        <taxon>Moraxellales</taxon>
        <taxon>Moraxellaceae</taxon>
        <taxon>Psychrobacter</taxon>
    </lineage>
</organism>
<reference evidence="7 8" key="1">
    <citation type="journal article" date="2019" name="PLoS ONE">
        <title>Pup mortality in New Zealand sea lions (Phocarctos hookeri) at Enderby Island, Auckland Islands, 2013-18.</title>
        <authorList>
            <person name="Michael S.A."/>
            <person name="Hayman D.T.S."/>
            <person name="Gray R."/>
            <person name="Zhang J."/>
            <person name="Rogers L."/>
            <person name="Roe W.D."/>
        </authorList>
    </citation>
    <scope>NUCLEOTIDE SEQUENCE [LARGE SCALE GENOMIC DNA]</scope>
    <source>
        <strain evidence="7 8">SM868</strain>
    </source>
</reference>
<dbReference type="RefSeq" id="WP_155586794.1">
    <property type="nucleotide sequence ID" value="NZ_WFKQ01000001.1"/>
</dbReference>
<keyword evidence="8" id="KW-1185">Reference proteome</keyword>
<name>A0A844LZE8_9GAMM</name>
<dbReference type="InterPro" id="IPR039424">
    <property type="entry name" value="SBP_5"/>
</dbReference>
<dbReference type="Pfam" id="PF00496">
    <property type="entry name" value="SBP_bac_5"/>
    <property type="match status" value="1"/>
</dbReference>
<evidence type="ECO:0000256" key="3">
    <source>
        <dbReference type="ARBA" id="ARBA00022448"/>
    </source>
</evidence>
<dbReference type="OrthoDB" id="9801912at2"/>
<protein>
    <submittedName>
        <fullName evidence="7">Oligopeptide ABC transporter substrate-binding protein OppA</fullName>
    </submittedName>
</protein>
<feature type="chain" id="PRO_5032591372" evidence="5">
    <location>
        <begin position="30"/>
        <end position="561"/>
    </location>
</feature>
<evidence type="ECO:0000256" key="4">
    <source>
        <dbReference type="ARBA" id="ARBA00022729"/>
    </source>
</evidence>
<dbReference type="SUPFAM" id="SSF53850">
    <property type="entry name" value="Periplasmic binding protein-like II"/>
    <property type="match status" value="1"/>
</dbReference>
<feature type="domain" description="Solute-binding protein family 5" evidence="6">
    <location>
        <begin position="98"/>
        <end position="479"/>
    </location>
</feature>
<evidence type="ECO:0000313" key="8">
    <source>
        <dbReference type="Proteomes" id="UP000442109"/>
    </source>
</evidence>
<evidence type="ECO:0000259" key="6">
    <source>
        <dbReference type="Pfam" id="PF00496"/>
    </source>
</evidence>
<dbReference type="AlphaFoldDB" id="A0A844LZE8"/>
<dbReference type="GO" id="GO:0030288">
    <property type="term" value="C:outer membrane-bounded periplasmic space"/>
    <property type="evidence" value="ECO:0007669"/>
    <property type="project" value="TreeGrafter"/>
</dbReference>
<dbReference type="InterPro" id="IPR030678">
    <property type="entry name" value="Peptide/Ni-bd"/>
</dbReference>
<comment type="similarity">
    <text evidence="2">Belongs to the bacterial solute-binding protein 5 family.</text>
</comment>
<evidence type="ECO:0000256" key="1">
    <source>
        <dbReference type="ARBA" id="ARBA00004196"/>
    </source>
</evidence>
<dbReference type="GO" id="GO:0043190">
    <property type="term" value="C:ATP-binding cassette (ABC) transporter complex"/>
    <property type="evidence" value="ECO:0007669"/>
    <property type="project" value="InterPro"/>
</dbReference>
<dbReference type="GO" id="GO:0015833">
    <property type="term" value="P:peptide transport"/>
    <property type="evidence" value="ECO:0007669"/>
    <property type="project" value="TreeGrafter"/>
</dbReference>
<keyword evidence="3" id="KW-0813">Transport</keyword>
<dbReference type="PROSITE" id="PS51257">
    <property type="entry name" value="PROKAR_LIPOPROTEIN"/>
    <property type="match status" value="1"/>
</dbReference>
<feature type="signal peptide" evidence="5">
    <location>
        <begin position="1"/>
        <end position="29"/>
    </location>
</feature>
<dbReference type="FunFam" id="3.90.76.10:FF:000001">
    <property type="entry name" value="Oligopeptide ABC transporter substrate-binding protein"/>
    <property type="match status" value="1"/>
</dbReference>
<dbReference type="Gene3D" id="3.10.105.10">
    <property type="entry name" value="Dipeptide-binding Protein, Domain 3"/>
    <property type="match status" value="1"/>
</dbReference>
<dbReference type="CDD" id="cd08504">
    <property type="entry name" value="PBP2_OppA"/>
    <property type="match status" value="1"/>
</dbReference>
<evidence type="ECO:0000313" key="7">
    <source>
        <dbReference type="EMBL" id="MUG31790.1"/>
    </source>
</evidence>
<dbReference type="GO" id="GO:1904680">
    <property type="term" value="F:peptide transmembrane transporter activity"/>
    <property type="evidence" value="ECO:0007669"/>
    <property type="project" value="TreeGrafter"/>
</dbReference>
<dbReference type="InterPro" id="IPR000914">
    <property type="entry name" value="SBP_5_dom"/>
</dbReference>
<evidence type="ECO:0000256" key="2">
    <source>
        <dbReference type="ARBA" id="ARBA00005695"/>
    </source>
</evidence>
<keyword evidence="4 5" id="KW-0732">Signal</keyword>
<comment type="caution">
    <text evidence="7">The sequence shown here is derived from an EMBL/GenBank/DDBJ whole genome shotgun (WGS) entry which is preliminary data.</text>
</comment>
<gene>
    <name evidence="7" type="ORF">GB996_03175</name>
</gene>
<comment type="subcellular location">
    <subcellularLocation>
        <location evidence="1">Cell envelope</location>
    </subcellularLocation>
</comment>
<dbReference type="EMBL" id="WFKQ01000001">
    <property type="protein sequence ID" value="MUG31790.1"/>
    <property type="molecule type" value="Genomic_DNA"/>
</dbReference>
<dbReference type="PANTHER" id="PTHR30290">
    <property type="entry name" value="PERIPLASMIC BINDING COMPONENT OF ABC TRANSPORTER"/>
    <property type="match status" value="1"/>
</dbReference>
<dbReference type="FunFam" id="3.10.105.10:FF:000001">
    <property type="entry name" value="Oligopeptide ABC transporter, oligopeptide-binding protein"/>
    <property type="match status" value="1"/>
</dbReference>
<sequence length="561" mass="62517">MKILSRTTLPTRLPLVMAVLAGLSLSACGDKNPQESGSTAKTSEQIEQTALADTQHIVINNTAEPESIDPHKVSAVPEGNIIRQMFTGLVDTDREGKTVPGMAESWESSDNKIWTFKLRDAKWSNGDPVTAGDFVYSWQRLIDPNTAAPYASYLVDAKVAGAEAIMEGKAAVDTLGIKALDDKTLQVTLTEAVPYFPDMLIHTSTKPVPQKVIAEFGEKWTAPEHIVVNGPYTLSEWSVNDKIVLTRNTHYFDNANTKIDQVTILPLSSPTTDVARYRAGEVDVSAEVPPEQFDMLKKELGDELRVAPRLCTYYYKYNTVKPPFNDARVRRALALALDRDTIATKIMGQGQAPAYQLTPPITNGMENFTPQWESWSKQQRIDEAKKLLNEAGYNASHPLKFELLYNTSDNHKKIAVAFSALMKQALGEDTVDVTLVNQEWKTYLDTRRLGNYDIARSSWCGDYNEPSSFLNTLKTDNTNNHGKYSSAKFDSIMNQTLVEGVDATLRAKLYQQAEAQLDADMPNLNMFHYVGVRLVKPYVVGFPENDPLDVWQAKDLAIAKH</sequence>
<dbReference type="PANTHER" id="PTHR30290:SF10">
    <property type="entry name" value="PERIPLASMIC OLIGOPEPTIDE-BINDING PROTEIN-RELATED"/>
    <property type="match status" value="1"/>
</dbReference>
<dbReference type="Gene3D" id="3.40.190.10">
    <property type="entry name" value="Periplasmic binding protein-like II"/>
    <property type="match status" value="1"/>
</dbReference>
<accession>A0A844LZE8</accession>
<evidence type="ECO:0000256" key="5">
    <source>
        <dbReference type="SAM" id="SignalP"/>
    </source>
</evidence>
<dbReference type="Gene3D" id="3.90.76.10">
    <property type="entry name" value="Dipeptide-binding Protein, Domain 1"/>
    <property type="match status" value="1"/>
</dbReference>
<dbReference type="Proteomes" id="UP000442109">
    <property type="component" value="Unassembled WGS sequence"/>
</dbReference>
<dbReference type="PIRSF" id="PIRSF002741">
    <property type="entry name" value="MppA"/>
    <property type="match status" value="1"/>
</dbReference>
<proteinExistence type="inferred from homology"/>